<accession>A0AAV4T6J2</accession>
<proteinExistence type="predicted"/>
<organism evidence="1 2">
    <name type="scientific">Caerostris extrusa</name>
    <name type="common">Bark spider</name>
    <name type="synonym">Caerostris bankana</name>
    <dbReference type="NCBI Taxonomy" id="172846"/>
    <lineage>
        <taxon>Eukaryota</taxon>
        <taxon>Metazoa</taxon>
        <taxon>Ecdysozoa</taxon>
        <taxon>Arthropoda</taxon>
        <taxon>Chelicerata</taxon>
        <taxon>Arachnida</taxon>
        <taxon>Araneae</taxon>
        <taxon>Araneomorphae</taxon>
        <taxon>Entelegynae</taxon>
        <taxon>Araneoidea</taxon>
        <taxon>Araneidae</taxon>
        <taxon>Caerostris</taxon>
    </lineage>
</organism>
<comment type="caution">
    <text evidence="1">The sequence shown here is derived from an EMBL/GenBank/DDBJ whole genome shotgun (WGS) entry which is preliminary data.</text>
</comment>
<keyword evidence="2" id="KW-1185">Reference proteome</keyword>
<evidence type="ECO:0000313" key="1">
    <source>
        <dbReference type="EMBL" id="GIY41324.1"/>
    </source>
</evidence>
<dbReference type="Proteomes" id="UP001054945">
    <property type="component" value="Unassembled WGS sequence"/>
</dbReference>
<reference evidence="1 2" key="1">
    <citation type="submission" date="2021-06" db="EMBL/GenBank/DDBJ databases">
        <title>Caerostris extrusa draft genome.</title>
        <authorList>
            <person name="Kono N."/>
            <person name="Arakawa K."/>
        </authorList>
    </citation>
    <scope>NUCLEOTIDE SEQUENCE [LARGE SCALE GENOMIC DNA]</scope>
</reference>
<sequence>MKNPFSKLKIELPFTRDILLSFHYFVNEGRWQHHLLASFTKKKNKNSSKQILMMGNKQLLIVPVTFASGVLRCHTGNNLSGESNTEITTKNNPP</sequence>
<gene>
    <name evidence="1" type="ORF">CEXT_684221</name>
</gene>
<protein>
    <submittedName>
        <fullName evidence="1">Uncharacterized protein</fullName>
    </submittedName>
</protein>
<dbReference type="EMBL" id="BPLR01010705">
    <property type="protein sequence ID" value="GIY41324.1"/>
    <property type="molecule type" value="Genomic_DNA"/>
</dbReference>
<evidence type="ECO:0000313" key="2">
    <source>
        <dbReference type="Proteomes" id="UP001054945"/>
    </source>
</evidence>
<dbReference type="AlphaFoldDB" id="A0AAV4T6J2"/>
<name>A0AAV4T6J2_CAEEX</name>